<comment type="caution">
    <text evidence="1">The sequence shown here is derived from an EMBL/GenBank/DDBJ whole genome shotgun (WGS) entry which is preliminary data.</text>
</comment>
<gene>
    <name evidence="1" type="ORF">NRB20_22570</name>
</gene>
<dbReference type="EMBL" id="WEGK01000004">
    <property type="protein sequence ID" value="MQY19172.1"/>
    <property type="molecule type" value="Genomic_DNA"/>
</dbReference>
<name>A0A7K0D1P8_9NOCA</name>
<proteinExistence type="predicted"/>
<keyword evidence="2" id="KW-1185">Reference proteome</keyword>
<evidence type="ECO:0000313" key="1">
    <source>
        <dbReference type="EMBL" id="MQY19172.1"/>
    </source>
</evidence>
<dbReference type="AlphaFoldDB" id="A0A7K0D1P8"/>
<sequence>MLATHRGPPLYRVTWAYHCREASQSVHEGCSLGSSETLDERGFMIEQVTDHPLDQLMPLGSQSHQDATARRGGRLADYQRCGFGASQALRDGAGGHQAANGELTSRQLIGRAGTAESAEQVKGGFVDVEPGQGALPLLAQ</sequence>
<accession>A0A7K0D1P8</accession>
<organism evidence="1 2">
    <name type="scientific">Nocardia macrotermitis</name>
    <dbReference type="NCBI Taxonomy" id="2585198"/>
    <lineage>
        <taxon>Bacteria</taxon>
        <taxon>Bacillati</taxon>
        <taxon>Actinomycetota</taxon>
        <taxon>Actinomycetes</taxon>
        <taxon>Mycobacteriales</taxon>
        <taxon>Nocardiaceae</taxon>
        <taxon>Nocardia</taxon>
    </lineage>
</organism>
<evidence type="ECO:0000313" key="2">
    <source>
        <dbReference type="Proteomes" id="UP000438448"/>
    </source>
</evidence>
<protein>
    <submittedName>
        <fullName evidence="1">Uncharacterized protein</fullName>
    </submittedName>
</protein>
<reference evidence="1 2" key="1">
    <citation type="submission" date="2019-10" db="EMBL/GenBank/DDBJ databases">
        <title>Nocardia macrotermitis sp. nov. and Nocardia aurantia sp. nov., isolated from the gut of fungus growing-termite Macrotermes natalensis.</title>
        <authorList>
            <person name="Benndorf R."/>
            <person name="Schwitalla J."/>
            <person name="Martin K."/>
            <person name="De Beer W."/>
            <person name="Kaster A.-K."/>
            <person name="Vollmers J."/>
            <person name="Poulsen M."/>
            <person name="Beemelmanns C."/>
        </authorList>
    </citation>
    <scope>NUCLEOTIDE SEQUENCE [LARGE SCALE GENOMIC DNA]</scope>
    <source>
        <strain evidence="1 2">RB20</strain>
    </source>
</reference>
<dbReference type="Proteomes" id="UP000438448">
    <property type="component" value="Unassembled WGS sequence"/>
</dbReference>